<dbReference type="EMBL" id="MW358930">
    <property type="protein sequence ID" value="QQK88421.1"/>
    <property type="molecule type" value="Genomic_DNA"/>
</dbReference>
<dbReference type="Proteomes" id="UP000595806">
    <property type="component" value="Segment"/>
</dbReference>
<reference evidence="1 2" key="1">
    <citation type="submission" date="2020-12" db="EMBL/GenBank/DDBJ databases">
        <authorList>
            <person name="Rakov C."/>
            <person name="Alkalay-Oren S."/>
            <person name="Coppenhagen-Glazer S."/>
            <person name="Hazan R."/>
        </authorList>
    </citation>
    <scope>NUCLEOTIDE SEQUENCE [LARGE SCALE GENOMIC DNA]</scope>
</reference>
<sequence length="57" mass="6274">MGSTEQLITWLTNVSQIQNYNCEMVGNECPSGVECSECVFNSVESIQTTVKTLLKGE</sequence>
<protein>
    <submittedName>
        <fullName evidence="1">Uncharacterized protein</fullName>
    </submittedName>
</protein>
<organism evidence="1 2">
    <name type="scientific">Providencia phage PSTRCR_114</name>
    <dbReference type="NCBI Taxonomy" id="2800824"/>
    <lineage>
        <taxon>Viruses</taxon>
        <taxon>Duplodnaviria</taxon>
        <taxon>Heunggongvirae</taxon>
        <taxon>Uroviricota</taxon>
        <taxon>Caudoviricetes</taxon>
        <taxon>Autographivirales</taxon>
        <taxon>Autoscriptoviridae</taxon>
        <taxon>Slopekvirinae</taxon>
        <taxon>Kakivirus</taxon>
        <taxon>Kakivirus PSTRCR114</taxon>
    </lineage>
</organism>
<accession>A0A7T6ZMF2</accession>
<proteinExistence type="predicted"/>
<evidence type="ECO:0000313" key="2">
    <source>
        <dbReference type="Proteomes" id="UP000595806"/>
    </source>
</evidence>
<name>A0A7T6ZMF2_9CAUD</name>
<keyword evidence="2" id="KW-1185">Reference proteome</keyword>
<evidence type="ECO:0000313" key="1">
    <source>
        <dbReference type="EMBL" id="QQK88421.1"/>
    </source>
</evidence>